<dbReference type="GO" id="GO:0003677">
    <property type="term" value="F:DNA binding"/>
    <property type="evidence" value="ECO:0007669"/>
    <property type="project" value="UniProtKB-UniRule"/>
</dbReference>
<dbReference type="Pfam" id="PF02899">
    <property type="entry name" value="Phage_int_SAM_1"/>
    <property type="match status" value="1"/>
</dbReference>
<dbReference type="InterPro" id="IPR013762">
    <property type="entry name" value="Integrase-like_cat_sf"/>
</dbReference>
<evidence type="ECO:0000313" key="8">
    <source>
        <dbReference type="Proteomes" id="UP000054683"/>
    </source>
</evidence>
<dbReference type="Gene3D" id="1.10.150.130">
    <property type="match status" value="1"/>
</dbReference>
<evidence type="ECO:0000313" key="7">
    <source>
        <dbReference type="EMBL" id="SAL67205.1"/>
    </source>
</evidence>
<feature type="domain" description="Tyr recombinase" evidence="5">
    <location>
        <begin position="222"/>
        <end position="407"/>
    </location>
</feature>
<dbReference type="InterPro" id="IPR010998">
    <property type="entry name" value="Integrase_recombinase_N"/>
</dbReference>
<evidence type="ECO:0000256" key="1">
    <source>
        <dbReference type="ARBA" id="ARBA00022908"/>
    </source>
</evidence>
<accession>A0A158JEX4</accession>
<dbReference type="PANTHER" id="PTHR30349:SF90">
    <property type="entry name" value="TYROSINE RECOMBINASE XERD"/>
    <property type="match status" value="1"/>
</dbReference>
<reference evidence="7 8" key="1">
    <citation type="submission" date="2016-01" db="EMBL/GenBank/DDBJ databases">
        <authorList>
            <person name="Oliw E.H."/>
        </authorList>
    </citation>
    <scope>NUCLEOTIDE SEQUENCE [LARGE SCALE GENOMIC DNA]</scope>
    <source>
        <strain evidence="7">LMG 27134</strain>
    </source>
</reference>
<dbReference type="Pfam" id="PF00589">
    <property type="entry name" value="Phage_integrase"/>
    <property type="match status" value="1"/>
</dbReference>
<name>A0A158JEX4_9BURK</name>
<keyword evidence="2 4" id="KW-0238">DNA-binding</keyword>
<dbReference type="InterPro" id="IPR050090">
    <property type="entry name" value="Tyrosine_recombinase_XerCD"/>
</dbReference>
<dbReference type="AlphaFoldDB" id="A0A158JEX4"/>
<dbReference type="PROSITE" id="PS51900">
    <property type="entry name" value="CB"/>
    <property type="match status" value="1"/>
</dbReference>
<dbReference type="EMBL" id="FCOK02000083">
    <property type="protein sequence ID" value="SAL67205.1"/>
    <property type="molecule type" value="Genomic_DNA"/>
</dbReference>
<dbReference type="GO" id="GO:0015074">
    <property type="term" value="P:DNA integration"/>
    <property type="evidence" value="ECO:0007669"/>
    <property type="project" value="UniProtKB-KW"/>
</dbReference>
<keyword evidence="1" id="KW-0229">DNA integration</keyword>
<dbReference type="SUPFAM" id="SSF56349">
    <property type="entry name" value="DNA breaking-rejoining enzymes"/>
    <property type="match status" value="1"/>
</dbReference>
<feature type="domain" description="Core-binding (CB)" evidence="6">
    <location>
        <begin position="115"/>
        <end position="199"/>
    </location>
</feature>
<dbReference type="InterPro" id="IPR004107">
    <property type="entry name" value="Integrase_SAM-like_N"/>
</dbReference>
<evidence type="ECO:0000256" key="2">
    <source>
        <dbReference type="ARBA" id="ARBA00023125"/>
    </source>
</evidence>
<keyword evidence="3" id="KW-0233">DNA recombination</keyword>
<evidence type="ECO:0000256" key="4">
    <source>
        <dbReference type="PROSITE-ProRule" id="PRU01248"/>
    </source>
</evidence>
<evidence type="ECO:0000256" key="3">
    <source>
        <dbReference type="ARBA" id="ARBA00023172"/>
    </source>
</evidence>
<evidence type="ECO:0000259" key="6">
    <source>
        <dbReference type="PROSITE" id="PS51900"/>
    </source>
</evidence>
<protein>
    <submittedName>
        <fullName evidence="7">Integrase family protein</fullName>
    </submittedName>
</protein>
<dbReference type="InterPro" id="IPR002104">
    <property type="entry name" value="Integrase_catalytic"/>
</dbReference>
<dbReference type="Proteomes" id="UP000054683">
    <property type="component" value="Unassembled WGS sequence"/>
</dbReference>
<dbReference type="InterPro" id="IPR011010">
    <property type="entry name" value="DNA_brk_join_enz"/>
</dbReference>
<gene>
    <name evidence="7" type="ORF">AWB69_07673</name>
</gene>
<dbReference type="InterPro" id="IPR044068">
    <property type="entry name" value="CB"/>
</dbReference>
<evidence type="ECO:0000259" key="5">
    <source>
        <dbReference type="PROSITE" id="PS51898"/>
    </source>
</evidence>
<dbReference type="OrthoDB" id="8912821at2"/>
<dbReference type="Gene3D" id="1.10.443.10">
    <property type="entry name" value="Intergrase catalytic core"/>
    <property type="match status" value="1"/>
</dbReference>
<dbReference type="GO" id="GO:0006310">
    <property type="term" value="P:DNA recombination"/>
    <property type="evidence" value="ECO:0007669"/>
    <property type="project" value="UniProtKB-KW"/>
</dbReference>
<sequence>MQLEPTDSRRSWPSPTTAEIIHVWRDDRSVKDSSACVYLRWIGRFRAYCEQHGLNEPAQLTLDGARHFVHWYRRQHDLGPGAAANARTAVYELNRVYCVLGRDVPTWRVAPAASSPATAVLRAYRDHLVAHRGSPPTTVHKKLTHIGYFLAHLRKCGHTWRSMTLADIDAFLVDCSRRYARTTTADIAGSIRSFSRFLLASGRSARNLADSVIAPVQPKYEHPHRALPWEDVQRLLHAVNRSDPCGLRDYAMLLMMSTYGFGAGEVIGLRLDDINWSAATLRVIRPKTGTAFTLPLLPAVAKAVALYLRDGRPPHATTRHLFLQCRLPFAPLTCSSAVRHIVVRHATVAGLTASYLGSHVLRHSSASRQIDLGADPRVVSDILGHRDPDSISAYVRIATEKLRDVSLPVPR</sequence>
<dbReference type="CDD" id="cd01188">
    <property type="entry name" value="INT_RitA_C_like"/>
    <property type="match status" value="1"/>
</dbReference>
<dbReference type="PROSITE" id="PS51898">
    <property type="entry name" value="TYR_RECOMBINASE"/>
    <property type="match status" value="1"/>
</dbReference>
<proteinExistence type="predicted"/>
<dbReference type="PANTHER" id="PTHR30349">
    <property type="entry name" value="PHAGE INTEGRASE-RELATED"/>
    <property type="match status" value="1"/>
</dbReference>
<organism evidence="7 8">
    <name type="scientific">Caballeronia udeis</name>
    <dbReference type="NCBI Taxonomy" id="1232866"/>
    <lineage>
        <taxon>Bacteria</taxon>
        <taxon>Pseudomonadati</taxon>
        <taxon>Pseudomonadota</taxon>
        <taxon>Betaproteobacteria</taxon>
        <taxon>Burkholderiales</taxon>
        <taxon>Burkholderiaceae</taxon>
        <taxon>Caballeronia</taxon>
    </lineage>
</organism>